<organism evidence="12 13">
    <name type="scientific">Natrialba swarupiae</name>
    <dbReference type="NCBI Taxonomy" id="2448032"/>
    <lineage>
        <taxon>Archaea</taxon>
        <taxon>Methanobacteriati</taxon>
        <taxon>Methanobacteriota</taxon>
        <taxon>Stenosarchaea group</taxon>
        <taxon>Halobacteria</taxon>
        <taxon>Halobacteriales</taxon>
        <taxon>Natrialbaceae</taxon>
        <taxon>Natrialba</taxon>
    </lineage>
</organism>
<dbReference type="Gene3D" id="1.20.1070.10">
    <property type="entry name" value="Rhodopsin 7-helix transmembrane proteins"/>
    <property type="match status" value="1"/>
</dbReference>
<evidence type="ECO:0000256" key="2">
    <source>
        <dbReference type="ARBA" id="ARBA00008130"/>
    </source>
</evidence>
<evidence type="ECO:0000256" key="1">
    <source>
        <dbReference type="ARBA" id="ARBA00004141"/>
    </source>
</evidence>
<keyword evidence="13" id="KW-1185">Reference proteome</keyword>
<evidence type="ECO:0000256" key="10">
    <source>
        <dbReference type="ARBA" id="ARBA00023170"/>
    </source>
</evidence>
<dbReference type="EMBL" id="VTAW01000021">
    <property type="protein sequence ID" value="TYT61213.1"/>
    <property type="molecule type" value="Genomic_DNA"/>
</dbReference>
<dbReference type="Proteomes" id="UP000324104">
    <property type="component" value="Unassembled WGS sequence"/>
</dbReference>
<evidence type="ECO:0000313" key="12">
    <source>
        <dbReference type="EMBL" id="TYT61213.1"/>
    </source>
</evidence>
<keyword evidence="10" id="KW-0675">Receptor</keyword>
<dbReference type="GO" id="GO:0007602">
    <property type="term" value="P:phototransduction"/>
    <property type="evidence" value="ECO:0007669"/>
    <property type="project" value="UniProtKB-KW"/>
</dbReference>
<evidence type="ECO:0000256" key="8">
    <source>
        <dbReference type="ARBA" id="ARBA00022991"/>
    </source>
</evidence>
<dbReference type="GO" id="GO:0005216">
    <property type="term" value="F:monoatomic ion channel activity"/>
    <property type="evidence" value="ECO:0007669"/>
    <property type="project" value="InterPro"/>
</dbReference>
<comment type="similarity">
    <text evidence="2">Belongs to the archaeal/bacterial/fungal opsin family.</text>
</comment>
<dbReference type="PANTHER" id="PTHR28286:SF2">
    <property type="entry name" value="BACTERIORHODOPSIN _OPSIN, NOPA (EUROFUNG)"/>
    <property type="match status" value="1"/>
</dbReference>
<gene>
    <name evidence="12" type="ORF">FYC77_14940</name>
</gene>
<keyword evidence="7 11" id="KW-1133">Transmembrane helix</keyword>
<dbReference type="PRINTS" id="PR00251">
    <property type="entry name" value="BACTRLOPSIN"/>
</dbReference>
<dbReference type="PROSITE" id="PS00327">
    <property type="entry name" value="BACTERIAL_OPSIN_RET"/>
    <property type="match status" value="1"/>
</dbReference>
<keyword evidence="3" id="KW-0600">Photoreceptor protein</keyword>
<dbReference type="SMART" id="SM01021">
    <property type="entry name" value="Bac_rhodopsin"/>
    <property type="match status" value="1"/>
</dbReference>
<evidence type="ECO:0000256" key="5">
    <source>
        <dbReference type="ARBA" id="ARBA00022692"/>
    </source>
</evidence>
<feature type="transmembrane region" description="Helical" evidence="11">
    <location>
        <begin position="98"/>
        <end position="118"/>
    </location>
</feature>
<feature type="transmembrane region" description="Helical" evidence="11">
    <location>
        <begin position="124"/>
        <end position="142"/>
    </location>
</feature>
<keyword evidence="8" id="KW-0157">Chromophore</keyword>
<evidence type="ECO:0000256" key="7">
    <source>
        <dbReference type="ARBA" id="ARBA00022989"/>
    </source>
</evidence>
<dbReference type="GO" id="GO:0016020">
    <property type="term" value="C:membrane"/>
    <property type="evidence" value="ECO:0007669"/>
    <property type="project" value="UniProtKB-SubCell"/>
</dbReference>
<accession>A0A5D5AJT0</accession>
<dbReference type="AlphaFoldDB" id="A0A5D5AJT0"/>
<feature type="transmembrane region" description="Helical" evidence="11">
    <location>
        <begin position="36"/>
        <end position="61"/>
    </location>
</feature>
<comment type="caution">
    <text evidence="12">The sequence shown here is derived from an EMBL/GenBank/DDBJ whole genome shotgun (WGS) entry which is preliminary data.</text>
</comment>
<evidence type="ECO:0000256" key="6">
    <source>
        <dbReference type="ARBA" id="ARBA00022925"/>
    </source>
</evidence>
<feature type="transmembrane region" description="Helical" evidence="11">
    <location>
        <begin position="73"/>
        <end position="91"/>
    </location>
</feature>
<keyword evidence="6" id="KW-0681">Retinal protein</keyword>
<dbReference type="RefSeq" id="WP_149082298.1">
    <property type="nucleotide sequence ID" value="NZ_VTAW01000021.1"/>
</dbReference>
<dbReference type="InterPro" id="IPR001425">
    <property type="entry name" value="Arc/bac/fun_rhodopsins"/>
</dbReference>
<dbReference type="InterPro" id="IPR018229">
    <property type="entry name" value="Rhodopsin_retinal_BS"/>
</dbReference>
<reference evidence="12 13" key="1">
    <citation type="submission" date="2019-08" db="EMBL/GenBank/DDBJ databases">
        <title>Archaea genome.</title>
        <authorList>
            <person name="Kajale S."/>
            <person name="Shouche Y."/>
            <person name="Deshpande N."/>
            <person name="Sharma A."/>
        </authorList>
    </citation>
    <scope>NUCLEOTIDE SEQUENCE [LARGE SCALE GENOMIC DNA]</scope>
    <source>
        <strain evidence="12 13">ESP3B_9</strain>
    </source>
</reference>
<evidence type="ECO:0000256" key="4">
    <source>
        <dbReference type="ARBA" id="ARBA00022606"/>
    </source>
</evidence>
<feature type="transmembrane region" description="Helical" evidence="11">
    <location>
        <begin position="6"/>
        <end position="24"/>
    </location>
</feature>
<keyword evidence="4" id="KW-0716">Sensory transduction</keyword>
<evidence type="ECO:0000256" key="9">
    <source>
        <dbReference type="ARBA" id="ARBA00023136"/>
    </source>
</evidence>
<comment type="subcellular location">
    <subcellularLocation>
        <location evidence="1">Membrane</location>
        <topology evidence="1">Multi-pass membrane protein</topology>
    </subcellularLocation>
</comment>
<keyword evidence="5 11" id="KW-0812">Transmembrane</keyword>
<keyword evidence="9 11" id="KW-0472">Membrane</keyword>
<sequence>MIDTTTLFWFGALGMGAGTAAFVRGSLSGDTSDSRYYAILAAVSLIAAIAYALMALGIGWLPVGDRIVFVPRYVDWILTTPLLLAFLGLLSGIGRRELGLVVVVNTVVMGGGLAAALLSGAARFWLFGLAAAAYVALVYLLLGPMSEQASERGPAVGSLFGSLRNLTVVLWSVYPIVWLLGPPGFDLLTLTVDVMLVTYLDLLTKVGFGLIALNAGATIETELGASVPAESSRPS</sequence>
<feature type="transmembrane region" description="Helical" evidence="11">
    <location>
        <begin position="163"/>
        <end position="181"/>
    </location>
</feature>
<evidence type="ECO:0000256" key="11">
    <source>
        <dbReference type="SAM" id="Phobius"/>
    </source>
</evidence>
<protein>
    <submittedName>
        <fullName evidence="12">Sensory rhodopsin-2</fullName>
    </submittedName>
</protein>
<dbReference type="Pfam" id="PF01036">
    <property type="entry name" value="Bac_rhodopsin"/>
    <property type="match status" value="1"/>
</dbReference>
<dbReference type="GO" id="GO:0009881">
    <property type="term" value="F:photoreceptor activity"/>
    <property type="evidence" value="ECO:0007669"/>
    <property type="project" value="UniProtKB-KW"/>
</dbReference>
<evidence type="ECO:0000256" key="3">
    <source>
        <dbReference type="ARBA" id="ARBA00022543"/>
    </source>
</evidence>
<dbReference type="SUPFAM" id="SSF81321">
    <property type="entry name" value="Family A G protein-coupled receptor-like"/>
    <property type="match status" value="1"/>
</dbReference>
<evidence type="ECO:0000313" key="13">
    <source>
        <dbReference type="Proteomes" id="UP000324104"/>
    </source>
</evidence>
<dbReference type="PROSITE" id="PS00950">
    <property type="entry name" value="BACTERIAL_OPSIN_1"/>
    <property type="match status" value="1"/>
</dbReference>
<name>A0A5D5AJT0_9EURY</name>
<proteinExistence type="inferred from homology"/>
<dbReference type="PANTHER" id="PTHR28286">
    <property type="match status" value="1"/>
</dbReference>